<evidence type="ECO:0000313" key="3">
    <source>
        <dbReference type="Proteomes" id="UP000822688"/>
    </source>
</evidence>
<sequence length="110" mass="12497">MSMRASLWVLRILEAMGLPALEERKLPPLSRVWQLSSLLQQCSTPLDHCLPGMSRLQNLKRLATHKCCLIQHPCDEGVFSRRPGMVLLRHYQAGTSLGSIDPSRFHLDYS</sequence>
<dbReference type="Proteomes" id="UP000822688">
    <property type="component" value="Chromosome 2"/>
</dbReference>
<dbReference type="AlphaFoldDB" id="A0A8T0IST1"/>
<gene>
    <name evidence="2" type="ORF">KC19_2G070300</name>
</gene>
<feature type="signal peptide" evidence="1">
    <location>
        <begin position="1"/>
        <end position="17"/>
    </location>
</feature>
<comment type="caution">
    <text evidence="2">The sequence shown here is derived from an EMBL/GenBank/DDBJ whole genome shotgun (WGS) entry which is preliminary data.</text>
</comment>
<feature type="chain" id="PRO_5035736618" evidence="1">
    <location>
        <begin position="18"/>
        <end position="110"/>
    </location>
</feature>
<organism evidence="2 3">
    <name type="scientific">Ceratodon purpureus</name>
    <name type="common">Fire moss</name>
    <name type="synonym">Dicranum purpureum</name>
    <dbReference type="NCBI Taxonomy" id="3225"/>
    <lineage>
        <taxon>Eukaryota</taxon>
        <taxon>Viridiplantae</taxon>
        <taxon>Streptophyta</taxon>
        <taxon>Embryophyta</taxon>
        <taxon>Bryophyta</taxon>
        <taxon>Bryophytina</taxon>
        <taxon>Bryopsida</taxon>
        <taxon>Dicranidae</taxon>
        <taxon>Pseudoditrichales</taxon>
        <taxon>Ditrichaceae</taxon>
        <taxon>Ceratodon</taxon>
    </lineage>
</organism>
<reference evidence="2" key="1">
    <citation type="submission" date="2020-06" db="EMBL/GenBank/DDBJ databases">
        <title>WGS assembly of Ceratodon purpureus strain R40.</title>
        <authorList>
            <person name="Carey S.B."/>
            <person name="Jenkins J."/>
            <person name="Shu S."/>
            <person name="Lovell J.T."/>
            <person name="Sreedasyam A."/>
            <person name="Maumus F."/>
            <person name="Tiley G.P."/>
            <person name="Fernandez-Pozo N."/>
            <person name="Barry K."/>
            <person name="Chen C."/>
            <person name="Wang M."/>
            <person name="Lipzen A."/>
            <person name="Daum C."/>
            <person name="Saski C.A."/>
            <person name="Payton A.C."/>
            <person name="Mcbreen J.C."/>
            <person name="Conrad R.E."/>
            <person name="Kollar L.M."/>
            <person name="Olsson S."/>
            <person name="Huttunen S."/>
            <person name="Landis J.B."/>
            <person name="Wickett N.J."/>
            <person name="Johnson M.G."/>
            <person name="Rensing S.A."/>
            <person name="Grimwood J."/>
            <person name="Schmutz J."/>
            <person name="Mcdaniel S.F."/>
        </authorList>
    </citation>
    <scope>NUCLEOTIDE SEQUENCE</scope>
    <source>
        <strain evidence="2">R40</strain>
    </source>
</reference>
<evidence type="ECO:0000256" key="1">
    <source>
        <dbReference type="SAM" id="SignalP"/>
    </source>
</evidence>
<keyword evidence="3" id="KW-1185">Reference proteome</keyword>
<name>A0A8T0IST1_CERPU</name>
<dbReference type="EMBL" id="CM026422">
    <property type="protein sequence ID" value="KAG0586177.1"/>
    <property type="molecule type" value="Genomic_DNA"/>
</dbReference>
<protein>
    <submittedName>
        <fullName evidence="2">Uncharacterized protein</fullName>
    </submittedName>
</protein>
<keyword evidence="1" id="KW-0732">Signal</keyword>
<proteinExistence type="predicted"/>
<accession>A0A8T0IST1</accession>
<evidence type="ECO:0000313" key="2">
    <source>
        <dbReference type="EMBL" id="KAG0586177.1"/>
    </source>
</evidence>